<gene>
    <name evidence="6" type="primary">vat</name>
    <name evidence="6" type="ORF">PI95_014745</name>
</gene>
<dbReference type="Gene3D" id="2.160.10.10">
    <property type="entry name" value="Hexapeptide repeat proteins"/>
    <property type="match status" value="1"/>
</dbReference>
<evidence type="ECO:0000256" key="2">
    <source>
        <dbReference type="ARBA" id="ARBA00022679"/>
    </source>
</evidence>
<dbReference type="Pfam" id="PF00132">
    <property type="entry name" value="Hexapep"/>
    <property type="match status" value="1"/>
</dbReference>
<dbReference type="EMBL" id="JTCM02000028">
    <property type="protein sequence ID" value="NEU73785.1"/>
    <property type="molecule type" value="Genomic_DNA"/>
</dbReference>
<dbReference type="GO" id="GO:0046677">
    <property type="term" value="P:response to antibiotic"/>
    <property type="evidence" value="ECO:0007669"/>
    <property type="project" value="UniProtKB-KW"/>
</dbReference>
<protein>
    <submittedName>
        <fullName evidence="6">Vat family streptogramin A O-acetyltransferase</fullName>
    </submittedName>
</protein>
<reference evidence="6 7" key="1">
    <citation type="journal article" date="2015" name="Genome Announc.">
        <title>Draft Genome Sequence of Cyanobacterium Hassallia byssoidea Strain VB512170, Isolated from Monuments in India.</title>
        <authorList>
            <person name="Singh D."/>
            <person name="Chandrababunaidu M.M."/>
            <person name="Panda A."/>
            <person name="Sen D."/>
            <person name="Bhattacharyya S."/>
            <person name="Adhikary S.P."/>
            <person name="Tripathy S."/>
        </authorList>
    </citation>
    <scope>NUCLEOTIDE SEQUENCE [LARGE SCALE GENOMIC DNA]</scope>
    <source>
        <strain evidence="6 7">VB512170</strain>
    </source>
</reference>
<dbReference type="Proteomes" id="UP000031549">
    <property type="component" value="Unassembled WGS sequence"/>
</dbReference>
<evidence type="ECO:0000256" key="5">
    <source>
        <dbReference type="ARBA" id="ARBA00023315"/>
    </source>
</evidence>
<keyword evidence="4" id="KW-0046">Antibiotic resistance</keyword>
<keyword evidence="7" id="KW-1185">Reference proteome</keyword>
<evidence type="ECO:0000256" key="3">
    <source>
        <dbReference type="ARBA" id="ARBA00022737"/>
    </source>
</evidence>
<dbReference type="InterPro" id="IPR050179">
    <property type="entry name" value="Trans_hexapeptide_repeat"/>
</dbReference>
<dbReference type="GO" id="GO:0043886">
    <property type="term" value="F:structural constituent of carboxysome shell"/>
    <property type="evidence" value="ECO:0007669"/>
    <property type="project" value="UniProtKB-ARBA"/>
</dbReference>
<dbReference type="CDD" id="cd03349">
    <property type="entry name" value="LbH_XAT"/>
    <property type="match status" value="1"/>
</dbReference>
<keyword evidence="2 6" id="KW-0808">Transferase</keyword>
<dbReference type="NCBIfam" id="NF000311">
    <property type="entry name" value="Vat_ABCDEFH"/>
    <property type="match status" value="1"/>
</dbReference>
<dbReference type="RefSeq" id="WP_163518903.1">
    <property type="nucleotide sequence ID" value="NZ_JTCM02000028.1"/>
</dbReference>
<sequence length="228" mass="25084">MSGRQRSANAVSAIREATLYGADPNNKHPMEGFPQICFIKNTVVNPNIIIGDYTYYDDPVDSENFERNVLYHYPFIGDKLIIGKFCAIATGVKFIMNGANHKMSGLSTYPFQIFGNGWEKVMPQIGELPFKGDTVVGNDVWIGYESTIMPGVKIGDGAIVAAKSVVVSDVPAYTIVGGNPAKLIKQRFSTEAIAALLEIAWWNWSIEKISRNLELIVSADIDALRSCE</sequence>
<dbReference type="GO" id="GO:0031470">
    <property type="term" value="C:carboxysome"/>
    <property type="evidence" value="ECO:0007669"/>
    <property type="project" value="UniProtKB-ARBA"/>
</dbReference>
<evidence type="ECO:0000313" key="6">
    <source>
        <dbReference type="EMBL" id="NEU73785.1"/>
    </source>
</evidence>
<evidence type="ECO:0000256" key="4">
    <source>
        <dbReference type="ARBA" id="ARBA00023251"/>
    </source>
</evidence>
<dbReference type="AlphaFoldDB" id="A0A846H8Z4"/>
<dbReference type="PANTHER" id="PTHR43300">
    <property type="entry name" value="ACETYLTRANSFERASE"/>
    <property type="match status" value="1"/>
</dbReference>
<dbReference type="PROSITE" id="PS00101">
    <property type="entry name" value="HEXAPEP_TRANSFERASES"/>
    <property type="match status" value="1"/>
</dbReference>
<dbReference type="GO" id="GO:0016746">
    <property type="term" value="F:acyltransferase activity"/>
    <property type="evidence" value="ECO:0007669"/>
    <property type="project" value="UniProtKB-KW"/>
</dbReference>
<comment type="similarity">
    <text evidence="1">Belongs to the transferase hexapeptide repeat family.</text>
</comment>
<dbReference type="InterPro" id="IPR001451">
    <property type="entry name" value="Hexapep"/>
</dbReference>
<keyword evidence="5" id="KW-0012">Acyltransferase</keyword>
<dbReference type="InterPro" id="IPR011004">
    <property type="entry name" value="Trimer_LpxA-like_sf"/>
</dbReference>
<name>A0A846H8Z4_9CYAN</name>
<dbReference type="PANTHER" id="PTHR43300:SF11">
    <property type="entry name" value="ACETYLTRANSFERASE RV3034C-RELATED"/>
    <property type="match status" value="1"/>
</dbReference>
<dbReference type="FunFam" id="2.160.10.10:FF:000037">
    <property type="entry name" value="Streptogramin A acetyltransferase"/>
    <property type="match status" value="1"/>
</dbReference>
<evidence type="ECO:0000256" key="1">
    <source>
        <dbReference type="ARBA" id="ARBA00007274"/>
    </source>
</evidence>
<dbReference type="InterPro" id="IPR018357">
    <property type="entry name" value="Hexapep_transf_CS"/>
</dbReference>
<dbReference type="SUPFAM" id="SSF51161">
    <property type="entry name" value="Trimeric LpxA-like enzymes"/>
    <property type="match status" value="1"/>
</dbReference>
<proteinExistence type="inferred from homology"/>
<keyword evidence="3" id="KW-0677">Repeat</keyword>
<comment type="caution">
    <text evidence="6">The sequence shown here is derived from an EMBL/GenBank/DDBJ whole genome shotgun (WGS) entry which is preliminary data.</text>
</comment>
<evidence type="ECO:0000313" key="7">
    <source>
        <dbReference type="Proteomes" id="UP000031549"/>
    </source>
</evidence>
<organism evidence="6 7">
    <name type="scientific">Hassallia byssoidea VB512170</name>
    <dbReference type="NCBI Taxonomy" id="1304833"/>
    <lineage>
        <taxon>Bacteria</taxon>
        <taxon>Bacillati</taxon>
        <taxon>Cyanobacteriota</taxon>
        <taxon>Cyanophyceae</taxon>
        <taxon>Nostocales</taxon>
        <taxon>Tolypothrichaceae</taxon>
        <taxon>Hassallia</taxon>
    </lineage>
</organism>
<accession>A0A846H8Z4</accession>